<evidence type="ECO:0000256" key="1">
    <source>
        <dbReference type="SAM" id="MobiDB-lite"/>
    </source>
</evidence>
<feature type="compositionally biased region" description="Acidic residues" evidence="1">
    <location>
        <begin position="335"/>
        <end position="361"/>
    </location>
</feature>
<comment type="caution">
    <text evidence="2">The sequence shown here is derived from an EMBL/GenBank/DDBJ whole genome shotgun (WGS) entry which is preliminary data.</text>
</comment>
<feature type="compositionally biased region" description="Polar residues" evidence="1">
    <location>
        <begin position="1291"/>
        <end position="1303"/>
    </location>
</feature>
<feature type="compositionally biased region" description="Acidic residues" evidence="1">
    <location>
        <begin position="277"/>
        <end position="292"/>
    </location>
</feature>
<feature type="compositionally biased region" description="Polar residues" evidence="1">
    <location>
        <begin position="585"/>
        <end position="599"/>
    </location>
</feature>
<dbReference type="EMBL" id="MSZU01000084">
    <property type="protein sequence ID" value="OMP85596.1"/>
    <property type="molecule type" value="Genomic_DNA"/>
</dbReference>
<feature type="region of interest" description="Disordered" evidence="1">
    <location>
        <begin position="619"/>
        <end position="767"/>
    </location>
</feature>
<feature type="compositionally biased region" description="Polar residues" evidence="1">
    <location>
        <begin position="1323"/>
        <end position="1346"/>
    </location>
</feature>
<feature type="region of interest" description="Disordered" evidence="1">
    <location>
        <begin position="43"/>
        <end position="400"/>
    </location>
</feature>
<proteinExistence type="predicted"/>
<feature type="region of interest" description="Disordered" evidence="1">
    <location>
        <begin position="822"/>
        <end position="1353"/>
    </location>
</feature>
<protein>
    <submittedName>
        <fullName evidence="2">Uncharacterized protein</fullName>
    </submittedName>
</protein>
<feature type="compositionally biased region" description="Polar residues" evidence="1">
    <location>
        <begin position="882"/>
        <end position="905"/>
    </location>
</feature>
<name>A0A1S8BDT3_9PEZI</name>
<dbReference type="STRING" id="420778.A0A1S8BDT3"/>
<organism evidence="2 3">
    <name type="scientific">Diplodia seriata</name>
    <dbReference type="NCBI Taxonomy" id="420778"/>
    <lineage>
        <taxon>Eukaryota</taxon>
        <taxon>Fungi</taxon>
        <taxon>Dikarya</taxon>
        <taxon>Ascomycota</taxon>
        <taxon>Pezizomycotina</taxon>
        <taxon>Dothideomycetes</taxon>
        <taxon>Dothideomycetes incertae sedis</taxon>
        <taxon>Botryosphaeriales</taxon>
        <taxon>Botryosphaeriaceae</taxon>
        <taxon>Diplodia</taxon>
    </lineage>
</organism>
<gene>
    <name evidence="2" type="ORF">BK809_0004267</name>
</gene>
<feature type="compositionally biased region" description="Polar residues" evidence="1">
    <location>
        <begin position="1150"/>
        <end position="1159"/>
    </location>
</feature>
<feature type="compositionally biased region" description="Low complexity" evidence="1">
    <location>
        <begin position="1193"/>
        <end position="1214"/>
    </location>
</feature>
<feature type="compositionally biased region" description="Low complexity" evidence="1">
    <location>
        <begin position="1251"/>
        <end position="1277"/>
    </location>
</feature>
<feature type="compositionally biased region" description="Low complexity" evidence="1">
    <location>
        <begin position="96"/>
        <end position="116"/>
    </location>
</feature>
<feature type="compositionally biased region" description="Basic and acidic residues" evidence="1">
    <location>
        <begin position="931"/>
        <end position="949"/>
    </location>
</feature>
<feature type="compositionally biased region" description="Low complexity" evidence="1">
    <location>
        <begin position="1222"/>
        <end position="1234"/>
    </location>
</feature>
<feature type="compositionally biased region" description="Basic and acidic residues" evidence="1">
    <location>
        <begin position="730"/>
        <end position="750"/>
    </location>
</feature>
<feature type="compositionally biased region" description="Low complexity" evidence="1">
    <location>
        <begin position="1118"/>
        <end position="1129"/>
    </location>
</feature>
<feature type="compositionally biased region" description="Basic and acidic residues" evidence="1">
    <location>
        <begin position="44"/>
        <end position="65"/>
    </location>
</feature>
<dbReference type="OrthoDB" id="3941134at2759"/>
<feature type="compositionally biased region" description="Polar residues" evidence="1">
    <location>
        <begin position="192"/>
        <end position="203"/>
    </location>
</feature>
<sequence length="1373" mass="148355">MDDWGDPWQDDAAPKHPPTIDVHILADRQTKERVVTPVLTGFFEDQHKWSEPDSHDVWATAHEEPQAPVKPAAPADSPAWDLPEPEPVESDKPADAHATAPATTQTAAVEAETPQPAEEETSDTASDDSFHEATPTPDAHEESGAPPVTPTAHEIDSSDSGTTIGPDAAGFTALDSSTPPASRPHSEEFESGISTRPSTSPSEASHGDGLSESTRTSFEDEVEPQGLTASSEAGLDKADGATQIAEEPESEAENEHQATTPAPNEEMTEDTPSVVPEETDDDTNEITTENEPEDRVQNDPEDTPEDRVEETPEDEVEDTHAGTPEDRVEETHEDTPEDTFDDDDFDDFGDFEEEADEVLEDETAHNIESPVGAESPSPAHGQAPTQDVSEHVPSSPRPFVKADFAPDLSLIDRIFPSIEGNNELQEVDDSPIKPTNARKAWYRLTRTETLHEVQSGKDHDSYVRVGWQGSTVRAETNQIVGRWASEDRINGRTLLGGKPGAMFGWDSPKFSPASSVFSFHSHKRNASAATTPKKAVFDLEETKQRPVSLTVPPLRKPSISTAIDVPQFSWSTATNEPNEPAASSAPHSKTAFANSNDGNNPWGASFAEKSPAQEIMPISAPPVKVSFEERKSPSISKDSFEDDTDAWKPAERSFGEANTWGSGKKSLESQGSWEPAKTTLEEADAWDAAKRSLEETDPFEPPKASLDEADAWKSTRKSLEQPDTSQQDKTSLDEGDGWRTTKASSEKPELPEFELPPQPPVEIPVNCKPVKNSQDQIIGWKLDHDAIKKAAAEEKAAALQTLQNASEPRPPHVRAVSDPNILHVMSPFDNPFAPPEAEKPEPTPDENAQAQSGEKKKKKRLSWLTFPKKKKNNDLLNHKRSVSTSSFLAVSNSTAVPPKSSSLPSWESPWAKTATKSPLANEVAGPDPEPEIARKEYEPEIPPRKHEPNPWDNAFDNAWDDARPSTAKSNASHRDSALTSKPELPAIDTAVRPLSPREVVTPTPKLPAIDTNPKADTPVHEEKSWGSIVESPMASPAVMTPDENPWGDPWKSTSVAPVPVTLSVDPPSASRPSTKLAPLDTSFKPQDTDDDEWGEMVESPAASSPVLAPPPSGQWGLPRSISPISSPISKTTRAHPPSPLVPEPIRSATMPISPTTSGMASPPRVNPPKPTSSWLPKPTNHPRPLSPLNPARSSTLPVSPSLSGLPSLSPSPWLDQKEVSRPAPISIAPAASDPWDSVDFSVFDKPAPAASRNSSHNRTSSSPLPSPDPTSTAPTITFDGILGGATRTDRSSSTPLTFDQILQPSRERSGSARTFDDILAQPGQLSPANSQQDLKATATAQSQAGPVSSWAEQDKEAVKKFVAALPDMSYMLR</sequence>
<evidence type="ECO:0000313" key="2">
    <source>
        <dbReference type="EMBL" id="OMP85596.1"/>
    </source>
</evidence>
<feature type="compositionally biased region" description="Acidic residues" evidence="1">
    <location>
        <begin position="117"/>
        <end position="126"/>
    </location>
</feature>
<feature type="compositionally biased region" description="Basic and acidic residues" evidence="1">
    <location>
        <begin position="710"/>
        <end position="720"/>
    </location>
</feature>
<accession>A0A1S8BDT3</accession>
<dbReference type="Proteomes" id="UP000190776">
    <property type="component" value="Unassembled WGS sequence"/>
</dbReference>
<feature type="region of interest" description="Disordered" evidence="1">
    <location>
        <begin position="571"/>
        <end position="606"/>
    </location>
</feature>
<feature type="compositionally biased region" description="Basic and acidic residues" evidence="1">
    <location>
        <begin position="318"/>
        <end position="334"/>
    </location>
</feature>
<feature type="compositionally biased region" description="Basic and acidic residues" evidence="1">
    <location>
        <begin position="1305"/>
        <end position="1316"/>
    </location>
</feature>
<feature type="compositionally biased region" description="Basic and acidic residues" evidence="1">
    <location>
        <begin position="645"/>
        <end position="654"/>
    </location>
</feature>
<feature type="compositionally biased region" description="Basic residues" evidence="1">
    <location>
        <begin position="855"/>
        <end position="871"/>
    </location>
</feature>
<reference evidence="2 3" key="1">
    <citation type="submission" date="2017-01" db="EMBL/GenBank/DDBJ databases">
        <title>Draft genome sequence of Diplodia seriata F98.1, a fungal species involved in grapevine trunk diseases.</title>
        <authorList>
            <person name="Robert-Siegwald G."/>
            <person name="Vallet J."/>
            <person name="Abou-Mansour E."/>
            <person name="Xu J."/>
            <person name="Rey P."/>
            <person name="Bertsch C."/>
            <person name="Rego C."/>
            <person name="Larignon P."/>
            <person name="Fontaine F."/>
            <person name="Lebrun M.-H."/>
        </authorList>
    </citation>
    <scope>NUCLEOTIDE SEQUENCE [LARGE SCALE GENOMIC DNA]</scope>
    <source>
        <strain evidence="2 3">F98.1</strain>
    </source>
</reference>
<evidence type="ECO:0000313" key="3">
    <source>
        <dbReference type="Proteomes" id="UP000190776"/>
    </source>
</evidence>